<evidence type="ECO:0000256" key="5">
    <source>
        <dbReference type="ARBA" id="ARBA00012266"/>
    </source>
</evidence>
<dbReference type="Pfam" id="PF00793">
    <property type="entry name" value="DAHP_synth_1"/>
    <property type="match status" value="1"/>
</dbReference>
<keyword evidence="9 16" id="KW-0479">Metal-binding</keyword>
<dbReference type="PRINTS" id="PR00095">
    <property type="entry name" value="ANTSNTHASEI"/>
</dbReference>
<dbReference type="NCBIfam" id="TIGR00564">
    <property type="entry name" value="trpE_most"/>
    <property type="match status" value="1"/>
</dbReference>
<dbReference type="SUPFAM" id="SSF56322">
    <property type="entry name" value="ADC synthase"/>
    <property type="match status" value="1"/>
</dbReference>
<evidence type="ECO:0000256" key="12">
    <source>
        <dbReference type="ARBA" id="ARBA00023141"/>
    </source>
</evidence>
<accession>A0A4R1QS54</accession>
<keyword evidence="13 16" id="KW-0456">Lyase</keyword>
<dbReference type="AlphaFoldDB" id="A0A4R1QS54"/>
<dbReference type="InterPro" id="IPR013785">
    <property type="entry name" value="Aldolase_TIM"/>
</dbReference>
<comment type="catalytic activity">
    <reaction evidence="15 16">
        <text>chorismate + L-glutamine = anthranilate + pyruvate + L-glutamate + H(+)</text>
        <dbReference type="Rhea" id="RHEA:21732"/>
        <dbReference type="ChEBI" id="CHEBI:15361"/>
        <dbReference type="ChEBI" id="CHEBI:15378"/>
        <dbReference type="ChEBI" id="CHEBI:16567"/>
        <dbReference type="ChEBI" id="CHEBI:29748"/>
        <dbReference type="ChEBI" id="CHEBI:29985"/>
        <dbReference type="ChEBI" id="CHEBI:58359"/>
        <dbReference type="EC" id="4.1.3.27"/>
    </reaction>
</comment>
<dbReference type="InterPro" id="IPR006218">
    <property type="entry name" value="DAHP1/KDSA"/>
</dbReference>
<dbReference type="NCBIfam" id="NF009239">
    <property type="entry name" value="PRK12595.1"/>
    <property type="match status" value="1"/>
</dbReference>
<dbReference type="InterPro" id="IPR015890">
    <property type="entry name" value="Chorismate_C"/>
</dbReference>
<protein>
    <recommendedName>
        <fullName evidence="6 16">Anthranilate synthase component 1</fullName>
        <ecNumber evidence="5 16">4.1.3.27</ecNumber>
    </recommendedName>
</protein>
<dbReference type="RefSeq" id="WP_132017546.1">
    <property type="nucleotide sequence ID" value="NZ_SLUN01000053.1"/>
</dbReference>
<evidence type="ECO:0000259" key="18">
    <source>
        <dbReference type="Pfam" id="PF00793"/>
    </source>
</evidence>
<organism evidence="20 21">
    <name type="scientific">Hydrogenispora ethanolica</name>
    <dbReference type="NCBI Taxonomy" id="1082276"/>
    <lineage>
        <taxon>Bacteria</taxon>
        <taxon>Bacillati</taxon>
        <taxon>Bacillota</taxon>
        <taxon>Hydrogenispora</taxon>
    </lineage>
</organism>
<dbReference type="Gene3D" id="3.60.120.10">
    <property type="entry name" value="Anthranilate synthase"/>
    <property type="match status" value="1"/>
</dbReference>
<dbReference type="PANTHER" id="PTHR11236:SF48">
    <property type="entry name" value="ISOCHORISMATE SYNTHASE MENF"/>
    <property type="match status" value="1"/>
</dbReference>
<keyword evidence="21" id="KW-1185">Reference proteome</keyword>
<comment type="caution">
    <text evidence="20">The sequence shown here is derived from an EMBL/GenBank/DDBJ whole genome shotgun (WGS) entry which is preliminary data.</text>
</comment>
<feature type="domain" description="DAHP synthetase I/KDSA" evidence="18">
    <location>
        <begin position="26"/>
        <end position="264"/>
    </location>
</feature>
<evidence type="ECO:0000256" key="13">
    <source>
        <dbReference type="ARBA" id="ARBA00023239"/>
    </source>
</evidence>
<evidence type="ECO:0000256" key="1">
    <source>
        <dbReference type="ARBA" id="ARBA00001946"/>
    </source>
</evidence>
<evidence type="ECO:0000313" key="20">
    <source>
        <dbReference type="EMBL" id="TCL55843.1"/>
    </source>
</evidence>
<evidence type="ECO:0000256" key="11">
    <source>
        <dbReference type="ARBA" id="ARBA00022842"/>
    </source>
</evidence>
<dbReference type="SUPFAM" id="SSF51569">
    <property type="entry name" value="Aldolase"/>
    <property type="match status" value="1"/>
</dbReference>
<dbReference type="GO" id="GO:0000162">
    <property type="term" value="P:L-tryptophan biosynthetic process"/>
    <property type="evidence" value="ECO:0007669"/>
    <property type="project" value="UniProtKB-UniPathway"/>
</dbReference>
<evidence type="ECO:0000256" key="9">
    <source>
        <dbReference type="ARBA" id="ARBA00022723"/>
    </source>
</evidence>
<comment type="cofactor">
    <cofactor evidence="1 16">
        <name>Mg(2+)</name>
        <dbReference type="ChEBI" id="CHEBI:18420"/>
    </cofactor>
</comment>
<dbReference type="PANTHER" id="PTHR11236">
    <property type="entry name" value="AMINOBENZOATE/ANTHRANILATE SYNTHASE"/>
    <property type="match status" value="1"/>
</dbReference>
<keyword evidence="10 16" id="KW-0822">Tryptophan biosynthesis</keyword>
<dbReference type="Gene3D" id="3.20.20.70">
    <property type="entry name" value="Aldolase class I"/>
    <property type="match status" value="1"/>
</dbReference>
<evidence type="ECO:0000256" key="6">
    <source>
        <dbReference type="ARBA" id="ARBA00020653"/>
    </source>
</evidence>
<keyword evidence="12 16" id="KW-0057">Aromatic amino acid biosynthesis</keyword>
<dbReference type="OrthoDB" id="9803598at2"/>
<dbReference type="InterPro" id="IPR006805">
    <property type="entry name" value="Anth_synth_I_N"/>
</dbReference>
<dbReference type="GO" id="GO:0004049">
    <property type="term" value="F:anthranilate synthase activity"/>
    <property type="evidence" value="ECO:0007669"/>
    <property type="project" value="UniProtKB-EC"/>
</dbReference>
<comment type="function">
    <text evidence="14 16">Part of a heterotetrameric complex that catalyzes the two-step biosynthesis of anthranilate, an intermediate in the biosynthesis of L-tryptophan. In the first step, the glutamine-binding beta subunit (TrpG) of anthranilate synthase (AS) provides the glutamine amidotransferase activity which generates ammonia as a substrate that, along with chorismate, is used in the second step, catalyzed by the large alpha subunit of AS (TrpE) to produce anthranilate. In the absence of TrpG, TrpE can synthesize anthranilate directly from chorismate and high concentrations of ammonia.</text>
</comment>
<comment type="similarity">
    <text evidence="3 16">Belongs to the anthranilate synthase component I family.</text>
</comment>
<dbReference type="Pfam" id="PF04715">
    <property type="entry name" value="Anth_synt_I_N"/>
    <property type="match status" value="1"/>
</dbReference>
<evidence type="ECO:0000259" key="17">
    <source>
        <dbReference type="Pfam" id="PF00425"/>
    </source>
</evidence>
<dbReference type="NCBIfam" id="NF006421">
    <property type="entry name" value="PRK08673.1"/>
    <property type="match status" value="1"/>
</dbReference>
<dbReference type="Pfam" id="PF00425">
    <property type="entry name" value="Chorismate_bind"/>
    <property type="match status" value="1"/>
</dbReference>
<evidence type="ECO:0000256" key="16">
    <source>
        <dbReference type="RuleBase" id="RU364045"/>
    </source>
</evidence>
<dbReference type="InterPro" id="IPR005801">
    <property type="entry name" value="ADC_synthase"/>
</dbReference>
<dbReference type="UniPathway" id="UPA00035">
    <property type="reaction ID" value="UER00040"/>
</dbReference>
<dbReference type="EC" id="4.1.3.27" evidence="5 16"/>
<sequence>MSREAFLDSLPLVGFHGKNSSFCIGDVEIGGGTPVIIAGPCAVETAEQILRVAEHIKNSGAHGLRGGVFKPRSSPYSFQGLGEPGLQLLAEAREKTGLFTVVEVTAIDQIGLVAEYADVLQVGARNMQNFELLKAVGRSEKPVLLKRGLSATIQELLQAAEYILVEGNPRVILCERGIRTFETITRNTLDINAIPLLKQLTHLPVFADPSHGTGRSDLVIPVAKAAIAAGADGLIVEVHPAPDTALSDGNQSLNLNQFERLMEELNPSIHRSPAPIQLDSGMTLTQFQQLADDGYRFIPVYAELLTDSETPVTAFAKLTAGAPVGRFLLESVERGEQLGRFSFIGWDPLLQLTANGRRSEILDSANSHQAMDSDPLQELSAALSELKVAPLDVPYPFYGGAVGYIGYDYVRLLEPIPEHHEAIAEVPDLRWMVPRCMACFDHVLHKIVLIELVEPAAHSTIEAAYQKGMADLSRFGERLKNQLELPPLVNRHPQASEPERNFLLSKAEYEARVEKIKEYIRAGDAFQVVLSQRIEQECHGDPFMFYRVLRTINPSPYLFYLDFGEFQLAGSSPEVMVQSTGAQVLLKPIAGTRPRGATAAQDEQLKKELLNDRKERAEHVMLVDLGRNDLGRVCRFGSVAVTDLMSVENYSHVMHIVSTIRGELLPDMTATDLLRAVFPAGTLSGAPKIRAMQIIEELEPVRRGFYGGAVGYLGFNGNLDTCITIRTVLFKDKKAVLQVGAGIVADSVPEREYEETMNKAGAVLAALARLGG</sequence>
<evidence type="ECO:0000256" key="8">
    <source>
        <dbReference type="ARBA" id="ARBA00022679"/>
    </source>
</evidence>
<evidence type="ECO:0000256" key="10">
    <source>
        <dbReference type="ARBA" id="ARBA00022822"/>
    </source>
</evidence>
<evidence type="ECO:0000256" key="15">
    <source>
        <dbReference type="ARBA" id="ARBA00047683"/>
    </source>
</evidence>
<feature type="domain" description="Chorismate-utilising enzyme C-terminal" evidence="17">
    <location>
        <begin position="506"/>
        <end position="759"/>
    </location>
</feature>
<proteinExistence type="inferred from homology"/>
<evidence type="ECO:0000256" key="7">
    <source>
        <dbReference type="ARBA" id="ARBA00022605"/>
    </source>
</evidence>
<keyword evidence="7 16" id="KW-0028">Amino-acid biosynthesis</keyword>
<evidence type="ECO:0000256" key="2">
    <source>
        <dbReference type="ARBA" id="ARBA00004873"/>
    </source>
</evidence>
<dbReference type="EMBL" id="SLUN01000053">
    <property type="protein sequence ID" value="TCL55843.1"/>
    <property type="molecule type" value="Genomic_DNA"/>
</dbReference>
<evidence type="ECO:0000256" key="4">
    <source>
        <dbReference type="ARBA" id="ARBA00011575"/>
    </source>
</evidence>
<evidence type="ECO:0000313" key="21">
    <source>
        <dbReference type="Proteomes" id="UP000295008"/>
    </source>
</evidence>
<evidence type="ECO:0000256" key="14">
    <source>
        <dbReference type="ARBA" id="ARBA00025634"/>
    </source>
</evidence>
<keyword evidence="8" id="KW-0808">Transferase</keyword>
<reference evidence="20 21" key="1">
    <citation type="submission" date="2019-03" db="EMBL/GenBank/DDBJ databases">
        <title>Genomic Encyclopedia of Type Strains, Phase IV (KMG-IV): sequencing the most valuable type-strain genomes for metagenomic binning, comparative biology and taxonomic classification.</title>
        <authorList>
            <person name="Goeker M."/>
        </authorList>
    </citation>
    <scope>NUCLEOTIDE SEQUENCE [LARGE SCALE GENOMIC DNA]</scope>
    <source>
        <strain evidence="20 21">LX-B</strain>
    </source>
</reference>
<dbReference type="InterPro" id="IPR006268">
    <property type="entry name" value="DAHP_syn_2"/>
</dbReference>
<keyword evidence="11 16" id="KW-0460">Magnesium</keyword>
<feature type="domain" description="Anthranilate synthase component I N-terminal" evidence="19">
    <location>
        <begin position="307"/>
        <end position="448"/>
    </location>
</feature>
<name>A0A4R1QS54_HYDET</name>
<comment type="pathway">
    <text evidence="2 16">Amino-acid biosynthesis; L-tryptophan biosynthesis; L-tryptophan from chorismate: step 1/5.</text>
</comment>
<dbReference type="NCBIfam" id="TIGR01361">
    <property type="entry name" value="DAHP_synth_Bsub"/>
    <property type="match status" value="1"/>
</dbReference>
<dbReference type="InterPro" id="IPR005256">
    <property type="entry name" value="Anth_synth_I_PabB"/>
</dbReference>
<dbReference type="GO" id="GO:0046872">
    <property type="term" value="F:metal ion binding"/>
    <property type="evidence" value="ECO:0007669"/>
    <property type="project" value="UniProtKB-KW"/>
</dbReference>
<dbReference type="GO" id="GO:0016740">
    <property type="term" value="F:transferase activity"/>
    <property type="evidence" value="ECO:0007669"/>
    <property type="project" value="UniProtKB-KW"/>
</dbReference>
<dbReference type="GO" id="GO:0016832">
    <property type="term" value="F:aldehyde-lyase activity"/>
    <property type="evidence" value="ECO:0007669"/>
    <property type="project" value="InterPro"/>
</dbReference>
<evidence type="ECO:0000259" key="19">
    <source>
        <dbReference type="Pfam" id="PF04715"/>
    </source>
</evidence>
<comment type="subunit">
    <text evidence="4 16">Heterotetramer consisting of two non-identical subunits: a beta subunit (TrpG) and a large alpha subunit (TrpE).</text>
</comment>
<dbReference type="InterPro" id="IPR019999">
    <property type="entry name" value="Anth_synth_I-like"/>
</dbReference>
<evidence type="ECO:0000256" key="3">
    <source>
        <dbReference type="ARBA" id="ARBA00009562"/>
    </source>
</evidence>
<dbReference type="Proteomes" id="UP000295008">
    <property type="component" value="Unassembled WGS sequence"/>
</dbReference>
<gene>
    <name evidence="16" type="primary">trpE</name>
    <name evidence="20" type="ORF">EDC14_10537</name>
</gene>